<comment type="caution">
    <text evidence="3">The sequence shown here is derived from an EMBL/GenBank/DDBJ whole genome shotgun (WGS) entry which is preliminary data.</text>
</comment>
<protein>
    <recommendedName>
        <fullName evidence="2">Transposase IS4-like domain-containing protein</fullName>
    </recommendedName>
</protein>
<evidence type="ECO:0000313" key="3">
    <source>
        <dbReference type="EMBL" id="RYJ08358.1"/>
    </source>
</evidence>
<evidence type="ECO:0000313" key="4">
    <source>
        <dbReference type="Proteomes" id="UP000294028"/>
    </source>
</evidence>
<name>A0A482SXT7_9EURY</name>
<dbReference type="GO" id="GO:0004803">
    <property type="term" value="F:transposase activity"/>
    <property type="evidence" value="ECO:0007669"/>
    <property type="project" value="InterPro"/>
</dbReference>
<reference evidence="3 4" key="1">
    <citation type="submission" date="2018-12" db="EMBL/GenBank/DDBJ databases">
        <title>Genome analysis provides insights into bioremediation potentialities of Halogeometricum borinquense strain N11.</title>
        <authorList>
            <person name="Najjari A."/>
            <person name="Youssef N."/>
            <person name="Fhoula I."/>
            <person name="Ben Dhia O."/>
            <person name="Mahjoubi M."/>
            <person name="Ouzari H.I."/>
            <person name="Cherif A."/>
        </authorList>
    </citation>
    <scope>NUCLEOTIDE SEQUENCE [LARGE SCALE GENOMIC DNA]</scope>
    <source>
        <strain evidence="3 4">N11</strain>
    </source>
</reference>
<evidence type="ECO:0000259" key="2">
    <source>
        <dbReference type="Pfam" id="PF01609"/>
    </source>
</evidence>
<dbReference type="Proteomes" id="UP000294028">
    <property type="component" value="Unassembled WGS sequence"/>
</dbReference>
<dbReference type="Pfam" id="PF01609">
    <property type="entry name" value="DDE_Tnp_1"/>
    <property type="match status" value="1"/>
</dbReference>
<feature type="compositionally biased region" description="Basic and acidic residues" evidence="1">
    <location>
        <begin position="34"/>
        <end position="60"/>
    </location>
</feature>
<feature type="region of interest" description="Disordered" evidence="1">
    <location>
        <begin position="21"/>
        <end position="68"/>
    </location>
</feature>
<feature type="region of interest" description="Disordered" evidence="1">
    <location>
        <begin position="113"/>
        <end position="132"/>
    </location>
</feature>
<dbReference type="InterPro" id="IPR002559">
    <property type="entry name" value="Transposase_11"/>
</dbReference>
<evidence type="ECO:0000256" key="1">
    <source>
        <dbReference type="SAM" id="MobiDB-lite"/>
    </source>
</evidence>
<feature type="domain" description="Transposase IS4-like" evidence="2">
    <location>
        <begin position="506"/>
        <end position="683"/>
    </location>
</feature>
<organism evidence="3 4">
    <name type="scientific">Halogeometricum borinquense</name>
    <dbReference type="NCBI Taxonomy" id="60847"/>
    <lineage>
        <taxon>Archaea</taxon>
        <taxon>Methanobacteriati</taxon>
        <taxon>Methanobacteriota</taxon>
        <taxon>Stenosarchaea group</taxon>
        <taxon>Halobacteria</taxon>
        <taxon>Halobacteriales</taxon>
        <taxon>Haloferacaceae</taxon>
        <taxon>Halogeometricum</taxon>
    </lineage>
</organism>
<sequence>MLAANMVVKFTALWADAMHNESPLSHSSLSSPTKGEKMTDGADSLHERHLEQRSSDQSRDARRRRSRLTQRDTIQIRLSESVNDQGNIEYEIVTLERVDDPDGDGFPQDYEETERETHTYEPFTSPFDETAYPDDTGTIDFDKLFNNDSGPHVPEFEWTINEATGVIVFDTDDEIPDGYFDVPGTVQFPLYIRPALSNVIRRELKDGKSLEEAVGAVSEYDTLLPTQPDVELTQSKGVSNEDAIRLYTYWRLSDNAPHTVTDRADRPSFRDKLSISASLSRNTLAYTISENIDELGPLNLDTQTRDVIREFRDTDLSSQLRELPEPETDGMSPPQDTLLTRDVKKIGYSCIQLGRTGDWTKYDKWELFKPHELAAKDNIHANDAHKNLNAISRYWNQDSPQAQTLWTHLREERRLSLRQMFHAAFDQFIANAQERGHLPKSVEVAIDITGWAYFSIDNDPPGTEQTKPSRNYGKSWQFATISLVNVDLPFVIGFRELHFRKHKHYAVQQLLNFVETRFDIEQVYLDSAFYSEAVRDALDSNDRNFLMKAPRRMKLFKNLVDGVNWRDETINHAPYQIKTPKHQDYEDWLIARYSKKRSNLRDKTKSSDGGLPKPYRDWEAFYGNIDPDDYPEGAKQLTNDYRLRWGIETSYRVMKNYFLPKSNTNLWRKRVFQFGLATLYYNMWLAANSRKAVESDGSVKDDQGRYQMTAHWFMMSLLHDIESARIGEVTELSDVSELVNEHL</sequence>
<feature type="compositionally biased region" description="Low complexity" evidence="1">
    <location>
        <begin position="22"/>
        <end position="32"/>
    </location>
</feature>
<proteinExistence type="predicted"/>
<dbReference type="GO" id="GO:0003677">
    <property type="term" value="F:DNA binding"/>
    <property type="evidence" value="ECO:0007669"/>
    <property type="project" value="InterPro"/>
</dbReference>
<dbReference type="EMBL" id="RZHH01000003">
    <property type="protein sequence ID" value="RYJ08358.1"/>
    <property type="molecule type" value="Genomic_DNA"/>
</dbReference>
<dbReference type="GO" id="GO:0006313">
    <property type="term" value="P:DNA transposition"/>
    <property type="evidence" value="ECO:0007669"/>
    <property type="project" value="InterPro"/>
</dbReference>
<gene>
    <name evidence="3" type="ORF">ELS19_17555</name>
</gene>
<dbReference type="AlphaFoldDB" id="A0A482SXT7"/>
<accession>A0A482SXT7</accession>